<evidence type="ECO:0000256" key="1">
    <source>
        <dbReference type="SAM" id="Phobius"/>
    </source>
</evidence>
<protein>
    <submittedName>
        <fullName evidence="2">DUF3017 domain-containing protein</fullName>
    </submittedName>
</protein>
<evidence type="ECO:0000313" key="2">
    <source>
        <dbReference type="EMBL" id="HCT14204.1"/>
    </source>
</evidence>
<dbReference type="Proteomes" id="UP000261739">
    <property type="component" value="Unassembled WGS sequence"/>
</dbReference>
<name>A0A3D4SY52_9CORY</name>
<feature type="transmembrane region" description="Helical" evidence="1">
    <location>
        <begin position="79"/>
        <end position="98"/>
    </location>
</feature>
<accession>A0A3D4SY52</accession>
<keyword evidence="1" id="KW-0472">Membrane</keyword>
<dbReference type="EMBL" id="DQID01000144">
    <property type="protein sequence ID" value="HCT14204.1"/>
    <property type="molecule type" value="Genomic_DNA"/>
</dbReference>
<dbReference type="Pfam" id="PF11222">
    <property type="entry name" value="DUF3017"/>
    <property type="match status" value="1"/>
</dbReference>
<keyword evidence="1" id="KW-1133">Transmembrane helix</keyword>
<feature type="transmembrane region" description="Helical" evidence="1">
    <location>
        <begin position="21"/>
        <end position="40"/>
    </location>
</feature>
<dbReference type="STRING" id="863239.GCA_000213935_01944"/>
<dbReference type="AlphaFoldDB" id="A0A3D4SY52"/>
<proteinExistence type="predicted"/>
<gene>
    <name evidence="2" type="ORF">DIW82_05240</name>
</gene>
<sequence>MLDNPHDVDVRPSGWPQWFQMLIVVVFLVAVAAGVVSIFAEHWRRGIVSLGAGMVWLGMARWVVDSRIMGVLAVRSRKFDSAFCIIVGGLLLLISLQVDALGS</sequence>
<keyword evidence="1" id="KW-0812">Transmembrane</keyword>
<dbReference type="InterPro" id="IPR021385">
    <property type="entry name" value="DUF3017"/>
</dbReference>
<comment type="caution">
    <text evidence="2">The sequence shown here is derived from an EMBL/GenBank/DDBJ whole genome shotgun (WGS) entry which is preliminary data.</text>
</comment>
<reference evidence="2 3" key="1">
    <citation type="journal article" date="2018" name="Nat. Biotechnol.">
        <title>A standardized bacterial taxonomy based on genome phylogeny substantially revises the tree of life.</title>
        <authorList>
            <person name="Parks D.H."/>
            <person name="Chuvochina M."/>
            <person name="Waite D.W."/>
            <person name="Rinke C."/>
            <person name="Skarshewski A."/>
            <person name="Chaumeil P.A."/>
            <person name="Hugenholtz P."/>
        </authorList>
    </citation>
    <scope>NUCLEOTIDE SEQUENCE [LARGE SCALE GENOMIC DNA]</scope>
    <source>
        <strain evidence="2">UBA11247</strain>
    </source>
</reference>
<feature type="transmembrane region" description="Helical" evidence="1">
    <location>
        <begin position="46"/>
        <end position="64"/>
    </location>
</feature>
<organism evidence="2 3">
    <name type="scientific">Corynebacterium nuruki</name>
    <dbReference type="NCBI Taxonomy" id="1032851"/>
    <lineage>
        <taxon>Bacteria</taxon>
        <taxon>Bacillati</taxon>
        <taxon>Actinomycetota</taxon>
        <taxon>Actinomycetes</taxon>
        <taxon>Mycobacteriales</taxon>
        <taxon>Corynebacteriaceae</taxon>
        <taxon>Corynebacterium</taxon>
    </lineage>
</organism>
<evidence type="ECO:0000313" key="3">
    <source>
        <dbReference type="Proteomes" id="UP000261739"/>
    </source>
</evidence>